<dbReference type="Gene3D" id="3.20.20.70">
    <property type="entry name" value="Aldolase class I"/>
    <property type="match status" value="1"/>
</dbReference>
<comment type="catalytic activity">
    <reaction evidence="8">
        <text>(1S,2R)-1-C-(indol-3-yl)glycerol 3-phosphate + L-serine = D-glyceraldehyde 3-phosphate + L-tryptophan + H2O</text>
        <dbReference type="Rhea" id="RHEA:10532"/>
        <dbReference type="ChEBI" id="CHEBI:15377"/>
        <dbReference type="ChEBI" id="CHEBI:33384"/>
        <dbReference type="ChEBI" id="CHEBI:57912"/>
        <dbReference type="ChEBI" id="CHEBI:58866"/>
        <dbReference type="ChEBI" id="CHEBI:59776"/>
        <dbReference type="EC" id="4.2.1.20"/>
    </reaction>
</comment>
<comment type="caution">
    <text evidence="10">The sequence shown here is derived from an EMBL/GenBank/DDBJ whole genome shotgun (WGS) entry which is preliminary data.</text>
</comment>
<comment type="subunit">
    <text evidence="2">Tetramer of two alpha and two beta chains.</text>
</comment>
<evidence type="ECO:0000256" key="5">
    <source>
        <dbReference type="ARBA" id="ARBA00022822"/>
    </source>
</evidence>
<evidence type="ECO:0000313" key="10">
    <source>
        <dbReference type="EMBL" id="HDD35728.1"/>
    </source>
</evidence>
<dbReference type="EMBL" id="DQWQ01000126">
    <property type="protein sequence ID" value="HDD35728.1"/>
    <property type="molecule type" value="Genomic_DNA"/>
</dbReference>
<dbReference type="SUPFAM" id="SSF51366">
    <property type="entry name" value="Ribulose-phoshate binding barrel"/>
    <property type="match status" value="1"/>
</dbReference>
<dbReference type="PROSITE" id="PS00167">
    <property type="entry name" value="TRP_SYNTHASE_ALPHA"/>
    <property type="match status" value="1"/>
</dbReference>
<dbReference type="Pfam" id="PF00290">
    <property type="entry name" value="Trp_syntA"/>
    <property type="match status" value="1"/>
</dbReference>
<keyword evidence="5" id="KW-0822">Tryptophan biosynthesis</keyword>
<evidence type="ECO:0000256" key="4">
    <source>
        <dbReference type="ARBA" id="ARBA00022605"/>
    </source>
</evidence>
<dbReference type="InterPro" id="IPR011060">
    <property type="entry name" value="RibuloseP-bd_barrel"/>
</dbReference>
<dbReference type="InterPro" id="IPR018204">
    <property type="entry name" value="Trp_synthase_alpha_AS"/>
</dbReference>
<evidence type="ECO:0000256" key="1">
    <source>
        <dbReference type="ARBA" id="ARBA00004733"/>
    </source>
</evidence>
<gene>
    <name evidence="10" type="primary">trpA</name>
    <name evidence="10" type="ORF">ENF30_02890</name>
</gene>
<evidence type="ECO:0000256" key="8">
    <source>
        <dbReference type="ARBA" id="ARBA00049047"/>
    </source>
</evidence>
<dbReference type="GO" id="GO:0004834">
    <property type="term" value="F:tryptophan synthase activity"/>
    <property type="evidence" value="ECO:0007669"/>
    <property type="project" value="UniProtKB-EC"/>
</dbReference>
<comment type="pathway">
    <text evidence="1">Amino-acid biosynthesis; L-tryptophan biosynthesis; L-tryptophan from chorismate: step 5/5.</text>
</comment>
<protein>
    <recommendedName>
        <fullName evidence="3">tryptophan synthase</fullName>
        <ecNumber evidence="3">4.2.1.20</ecNumber>
    </recommendedName>
</protein>
<evidence type="ECO:0000256" key="6">
    <source>
        <dbReference type="ARBA" id="ARBA00023141"/>
    </source>
</evidence>
<dbReference type="PANTHER" id="PTHR43406">
    <property type="entry name" value="TRYPTOPHAN SYNTHASE, ALPHA CHAIN"/>
    <property type="match status" value="1"/>
</dbReference>
<keyword evidence="6" id="KW-0057">Aromatic amino acid biosynthesis</keyword>
<dbReference type="UniPathway" id="UPA00035">
    <property type="reaction ID" value="UER00044"/>
</dbReference>
<dbReference type="Proteomes" id="UP000885706">
    <property type="component" value="Unassembled WGS sequence"/>
</dbReference>
<proteinExistence type="inferred from homology"/>
<feature type="non-terminal residue" evidence="10">
    <location>
        <position position="128"/>
    </location>
</feature>
<accession>A0A7V0IAI2</accession>
<evidence type="ECO:0000256" key="2">
    <source>
        <dbReference type="ARBA" id="ARBA00011270"/>
    </source>
</evidence>
<dbReference type="AlphaFoldDB" id="A0A7V0IAI2"/>
<dbReference type="InterPro" id="IPR013785">
    <property type="entry name" value="Aldolase_TIM"/>
</dbReference>
<sequence>MKSISQVFYELKKQKKRALIPYITAGDPDLETTKRLIITIAQAGGDILELGIPFSDPLADGPTIQAASQRALKSGTTLEAVMRLVKEVRKNVEMPIVLMSYYNPLWQYGIKKLAKEAKRVGVNGFIVP</sequence>
<evidence type="ECO:0000256" key="3">
    <source>
        <dbReference type="ARBA" id="ARBA00012043"/>
    </source>
</evidence>
<dbReference type="InterPro" id="IPR002028">
    <property type="entry name" value="Trp_synthase_suA"/>
</dbReference>
<organism evidence="10">
    <name type="scientific">Desulfofervidus auxilii</name>
    <dbReference type="NCBI Taxonomy" id="1621989"/>
    <lineage>
        <taxon>Bacteria</taxon>
        <taxon>Pseudomonadati</taxon>
        <taxon>Thermodesulfobacteriota</taxon>
        <taxon>Candidatus Desulfofervidia</taxon>
        <taxon>Candidatus Desulfofervidales</taxon>
        <taxon>Candidatus Desulfofervidaceae</taxon>
        <taxon>Candidatus Desulfofervidus</taxon>
    </lineage>
</organism>
<name>A0A7V0IAI2_DESA2</name>
<dbReference type="PANTHER" id="PTHR43406:SF1">
    <property type="entry name" value="TRYPTOPHAN SYNTHASE ALPHA CHAIN, CHLOROPLASTIC"/>
    <property type="match status" value="1"/>
</dbReference>
<keyword evidence="4" id="KW-0028">Amino-acid biosynthesis</keyword>
<keyword evidence="7 10" id="KW-0456">Lyase</keyword>
<evidence type="ECO:0000256" key="9">
    <source>
        <dbReference type="RuleBase" id="RU003662"/>
    </source>
</evidence>
<comment type="similarity">
    <text evidence="9">Belongs to the TrpA family.</text>
</comment>
<dbReference type="GO" id="GO:0005829">
    <property type="term" value="C:cytosol"/>
    <property type="evidence" value="ECO:0007669"/>
    <property type="project" value="TreeGrafter"/>
</dbReference>
<dbReference type="NCBIfam" id="TIGR00262">
    <property type="entry name" value="trpA"/>
    <property type="match status" value="1"/>
</dbReference>
<dbReference type="CDD" id="cd04724">
    <property type="entry name" value="Tryptophan_synthase_alpha"/>
    <property type="match status" value="1"/>
</dbReference>
<reference evidence="10" key="1">
    <citation type="journal article" date="2020" name="mSystems">
        <title>Genome- and Community-Level Interaction Insights into Carbon Utilization and Element Cycling Functions of Hydrothermarchaeota in Hydrothermal Sediment.</title>
        <authorList>
            <person name="Zhou Z."/>
            <person name="Liu Y."/>
            <person name="Xu W."/>
            <person name="Pan J."/>
            <person name="Luo Z.H."/>
            <person name="Li M."/>
        </authorList>
    </citation>
    <scope>NUCLEOTIDE SEQUENCE [LARGE SCALE GENOMIC DNA]</scope>
    <source>
        <strain evidence="10">HyVt-113</strain>
    </source>
</reference>
<dbReference type="EC" id="4.2.1.20" evidence="3"/>
<evidence type="ECO:0000256" key="7">
    <source>
        <dbReference type="ARBA" id="ARBA00023239"/>
    </source>
</evidence>